<dbReference type="EMBL" id="CM001887">
    <property type="protein sequence ID" value="EOY30642.1"/>
    <property type="molecule type" value="Genomic_DNA"/>
</dbReference>
<proteinExistence type="predicted"/>
<dbReference type="Proteomes" id="UP000026915">
    <property type="component" value="Chromosome 9"/>
</dbReference>
<name>A0A061GNC8_THECC</name>
<organism evidence="1 2">
    <name type="scientific">Theobroma cacao</name>
    <name type="common">Cacao</name>
    <name type="synonym">Cocoa</name>
    <dbReference type="NCBI Taxonomy" id="3641"/>
    <lineage>
        <taxon>Eukaryota</taxon>
        <taxon>Viridiplantae</taxon>
        <taxon>Streptophyta</taxon>
        <taxon>Embryophyta</taxon>
        <taxon>Tracheophyta</taxon>
        <taxon>Spermatophyta</taxon>
        <taxon>Magnoliopsida</taxon>
        <taxon>eudicotyledons</taxon>
        <taxon>Gunneridae</taxon>
        <taxon>Pentapetalae</taxon>
        <taxon>rosids</taxon>
        <taxon>malvids</taxon>
        <taxon>Malvales</taxon>
        <taxon>Malvaceae</taxon>
        <taxon>Byttnerioideae</taxon>
        <taxon>Theobroma</taxon>
    </lineage>
</organism>
<dbReference type="AlphaFoldDB" id="A0A061GNC8"/>
<dbReference type="InParanoid" id="A0A061GNC8"/>
<keyword evidence="2" id="KW-1185">Reference proteome</keyword>
<dbReference type="HOGENOM" id="CLU_2692805_0_0_1"/>
<evidence type="ECO:0000313" key="2">
    <source>
        <dbReference type="Proteomes" id="UP000026915"/>
    </source>
</evidence>
<reference evidence="1 2" key="1">
    <citation type="journal article" date="2013" name="Genome Biol.">
        <title>The genome sequence of the most widely cultivated cacao type and its use to identify candidate genes regulating pod color.</title>
        <authorList>
            <person name="Motamayor J.C."/>
            <person name="Mockaitis K."/>
            <person name="Schmutz J."/>
            <person name="Haiminen N."/>
            <person name="Iii D.L."/>
            <person name="Cornejo O."/>
            <person name="Findley S.D."/>
            <person name="Zheng P."/>
            <person name="Utro F."/>
            <person name="Royaert S."/>
            <person name="Saski C."/>
            <person name="Jenkins J."/>
            <person name="Podicheti R."/>
            <person name="Zhao M."/>
            <person name="Scheffler B.E."/>
            <person name="Stack J.C."/>
            <person name="Feltus F.A."/>
            <person name="Mustiga G.M."/>
            <person name="Amores F."/>
            <person name="Phillips W."/>
            <person name="Marelli J.P."/>
            <person name="May G.D."/>
            <person name="Shapiro H."/>
            <person name="Ma J."/>
            <person name="Bustamante C.D."/>
            <person name="Schnell R.J."/>
            <person name="Main D."/>
            <person name="Gilbert D."/>
            <person name="Parida L."/>
            <person name="Kuhn D.N."/>
        </authorList>
    </citation>
    <scope>NUCLEOTIDE SEQUENCE [LARGE SCALE GENOMIC DNA]</scope>
    <source>
        <strain evidence="2">cv. Matina 1-6</strain>
    </source>
</reference>
<accession>A0A061GNC8</accession>
<evidence type="ECO:0000313" key="1">
    <source>
        <dbReference type="EMBL" id="EOY30642.1"/>
    </source>
</evidence>
<sequence>MNFSSFRNYISGLPVKNNGYWSIYPTLQTSTPIQYISDSYIQCIVITQSPAFIYKKKKTTKNHQSCTLQYHRWH</sequence>
<dbReference type="Gramene" id="EOY30642">
    <property type="protein sequence ID" value="EOY30642"/>
    <property type="gene ID" value="TCM_037778"/>
</dbReference>
<protein>
    <submittedName>
        <fullName evidence="1">Uncharacterized protein</fullName>
    </submittedName>
</protein>
<gene>
    <name evidence="1" type="ORF">TCM_037778</name>
</gene>